<keyword evidence="1" id="KW-1133">Transmembrane helix</keyword>
<reference evidence="3" key="1">
    <citation type="submission" date="2016-03" db="EMBL/GenBank/DDBJ databases">
        <authorList>
            <person name="Sharma R."/>
            <person name="Simister A.R."/>
            <person name="Berg J.A."/>
            <person name="Jensen G.L."/>
            <person name="Keele B.R."/>
            <person name="Ward M.E.H."/>
            <person name="Breakwell D.P."/>
            <person name="Hope S."/>
            <person name="Grose J.H."/>
        </authorList>
    </citation>
    <scope>NUCLEOTIDE SEQUENCE [LARGE SCALE GENOMIC DNA]</scope>
</reference>
<protein>
    <submittedName>
        <fullName evidence="2">Uncharacterized protein</fullName>
    </submittedName>
</protein>
<evidence type="ECO:0000313" key="2">
    <source>
        <dbReference type="EMBL" id="ANH51539.1"/>
    </source>
</evidence>
<proteinExistence type="predicted"/>
<keyword evidence="1" id="KW-0472">Membrane</keyword>
<accession>A0A173GDR8</accession>
<name>A0A173GDR8_9CAUD</name>
<feature type="transmembrane region" description="Helical" evidence="1">
    <location>
        <begin position="12"/>
        <end position="29"/>
    </location>
</feature>
<evidence type="ECO:0000256" key="1">
    <source>
        <dbReference type="SAM" id="Phobius"/>
    </source>
</evidence>
<evidence type="ECO:0000313" key="3">
    <source>
        <dbReference type="Proteomes" id="UP000222975"/>
    </source>
</evidence>
<gene>
    <name evidence="2" type="ORF">SIMMY50_77</name>
</gene>
<sequence length="176" mass="20277">MDGLFNLSSWQSLLLVVVVLLLWAYYQRLQHLRRKYHRRNERMMAQSVVMTSRLLLSTFSEIVERAKEEDIYQRDPNSPIAADRASAMACSSIFSGLYNLVVVPVTTLDPVFNDLLITGTEREDVEEGVFVSFYLGEQRNDVVRHFIPDRSLQAFITQTRAFSAYLRQAANTKPPQ</sequence>
<keyword evidence="3" id="KW-1185">Reference proteome</keyword>
<organism evidence="2 3">
    <name type="scientific">Erwinia phage vB_EamM_Simmy50</name>
    <dbReference type="NCBI Taxonomy" id="1815988"/>
    <lineage>
        <taxon>Viruses</taxon>
        <taxon>Duplodnaviria</taxon>
        <taxon>Heunggongvirae</taxon>
        <taxon>Uroviricota</taxon>
        <taxon>Caudoviricetes</taxon>
        <taxon>Chimalliviridae</taxon>
        <taxon>Agricanvirus</taxon>
        <taxon>Agricanvirus simmy50</taxon>
    </lineage>
</organism>
<keyword evidence="1" id="KW-0812">Transmembrane</keyword>
<dbReference type="EMBL" id="KU886223">
    <property type="protein sequence ID" value="ANH51539.1"/>
    <property type="molecule type" value="Genomic_DNA"/>
</dbReference>
<dbReference type="Proteomes" id="UP000222975">
    <property type="component" value="Segment"/>
</dbReference>